<sequence>AFRKGASNDTVCVVGRSWARRHPHHRRVLAAISTRSFVKRRPDPSPPSRRRVTSSVGTKTLKQPPCPRAR</sequence>
<evidence type="ECO:0000313" key="3">
    <source>
        <dbReference type="Proteomes" id="UP000030745"/>
    </source>
</evidence>
<feature type="region of interest" description="Disordered" evidence="1">
    <location>
        <begin position="31"/>
        <end position="70"/>
    </location>
</feature>
<evidence type="ECO:0000313" key="2">
    <source>
        <dbReference type="EMBL" id="KDO29430.1"/>
    </source>
</evidence>
<reference evidence="2 3" key="1">
    <citation type="journal article" date="2013" name="PLoS Genet.">
        <title>Distinctive expansion of potential virulence genes in the genome of the oomycete fish pathogen Saprolegnia parasitica.</title>
        <authorList>
            <person name="Jiang R.H."/>
            <person name="de Bruijn I."/>
            <person name="Haas B.J."/>
            <person name="Belmonte R."/>
            <person name="Lobach L."/>
            <person name="Christie J."/>
            <person name="van den Ackerveken G."/>
            <person name="Bottin A."/>
            <person name="Bulone V."/>
            <person name="Diaz-Moreno S.M."/>
            <person name="Dumas B."/>
            <person name="Fan L."/>
            <person name="Gaulin E."/>
            <person name="Govers F."/>
            <person name="Grenville-Briggs L.J."/>
            <person name="Horner N.R."/>
            <person name="Levin J.Z."/>
            <person name="Mammella M."/>
            <person name="Meijer H.J."/>
            <person name="Morris P."/>
            <person name="Nusbaum C."/>
            <person name="Oome S."/>
            <person name="Phillips A.J."/>
            <person name="van Rooyen D."/>
            <person name="Rzeszutek E."/>
            <person name="Saraiva M."/>
            <person name="Secombes C.J."/>
            <person name="Seidl M.F."/>
            <person name="Snel B."/>
            <person name="Stassen J.H."/>
            <person name="Sykes S."/>
            <person name="Tripathy S."/>
            <person name="van den Berg H."/>
            <person name="Vega-Arreguin J.C."/>
            <person name="Wawra S."/>
            <person name="Young S.K."/>
            <person name="Zeng Q."/>
            <person name="Dieguez-Uribeondo J."/>
            <person name="Russ C."/>
            <person name="Tyler B.M."/>
            <person name="van West P."/>
        </authorList>
    </citation>
    <scope>NUCLEOTIDE SEQUENCE [LARGE SCALE GENOMIC DNA]</scope>
    <source>
        <strain evidence="2 3">CBS 223.65</strain>
    </source>
</reference>
<protein>
    <submittedName>
        <fullName evidence="2">Uncharacterized protein</fullName>
    </submittedName>
</protein>
<gene>
    <name evidence="2" type="ORF">SPRG_20057</name>
</gene>
<dbReference type="GeneID" id="24141293"/>
<feature type="non-terminal residue" evidence="2">
    <location>
        <position position="1"/>
    </location>
</feature>
<keyword evidence="3" id="KW-1185">Reference proteome</keyword>
<name>A0A067CJQ3_SAPPC</name>
<dbReference type="RefSeq" id="XP_012200007.1">
    <property type="nucleotide sequence ID" value="XM_012344617.1"/>
</dbReference>
<dbReference type="AlphaFoldDB" id="A0A067CJQ3"/>
<dbReference type="KEGG" id="spar:SPRG_20057"/>
<dbReference type="VEuPathDB" id="FungiDB:SPRG_20057"/>
<dbReference type="EMBL" id="KK583206">
    <property type="protein sequence ID" value="KDO29430.1"/>
    <property type="molecule type" value="Genomic_DNA"/>
</dbReference>
<organism evidence="2 3">
    <name type="scientific">Saprolegnia parasitica (strain CBS 223.65)</name>
    <dbReference type="NCBI Taxonomy" id="695850"/>
    <lineage>
        <taxon>Eukaryota</taxon>
        <taxon>Sar</taxon>
        <taxon>Stramenopiles</taxon>
        <taxon>Oomycota</taxon>
        <taxon>Saprolegniomycetes</taxon>
        <taxon>Saprolegniales</taxon>
        <taxon>Saprolegniaceae</taxon>
        <taxon>Saprolegnia</taxon>
    </lineage>
</organism>
<evidence type="ECO:0000256" key="1">
    <source>
        <dbReference type="SAM" id="MobiDB-lite"/>
    </source>
</evidence>
<dbReference type="Proteomes" id="UP000030745">
    <property type="component" value="Unassembled WGS sequence"/>
</dbReference>
<accession>A0A067CJQ3</accession>
<proteinExistence type="predicted"/>